<evidence type="ECO:0000256" key="1">
    <source>
        <dbReference type="ARBA" id="ARBA00022729"/>
    </source>
</evidence>
<dbReference type="InterPro" id="IPR001254">
    <property type="entry name" value="Trypsin_dom"/>
</dbReference>
<feature type="chain" id="PRO_5035160946" evidence="5">
    <location>
        <begin position="33"/>
        <end position="706"/>
    </location>
</feature>
<dbReference type="SMART" id="SM00191">
    <property type="entry name" value="Int_alpha"/>
    <property type="match status" value="7"/>
</dbReference>
<dbReference type="Pfam" id="PF00089">
    <property type="entry name" value="Trypsin"/>
    <property type="match status" value="1"/>
</dbReference>
<keyword evidence="4" id="KW-0325">Glycoprotein</keyword>
<dbReference type="SUPFAM" id="SSF69318">
    <property type="entry name" value="Integrin alpha N-terminal domain"/>
    <property type="match status" value="2"/>
</dbReference>
<dbReference type="PANTHER" id="PTHR23221">
    <property type="entry name" value="GLYCOSYLPHOSPHATIDYLINOSITOL PHOSPHOLIPASE D"/>
    <property type="match status" value="1"/>
</dbReference>
<dbReference type="AlphaFoldDB" id="A0A8J3Y6T2"/>
<dbReference type="PANTHER" id="PTHR23221:SF7">
    <property type="entry name" value="PHOSPHATIDYLINOSITOL-GLYCAN-SPECIFIC PHOSPHOLIPASE D"/>
    <property type="match status" value="1"/>
</dbReference>
<feature type="signal peptide" evidence="5">
    <location>
        <begin position="1"/>
        <end position="32"/>
    </location>
</feature>
<dbReference type="GO" id="GO:0006508">
    <property type="term" value="P:proteolysis"/>
    <property type="evidence" value="ECO:0007669"/>
    <property type="project" value="InterPro"/>
</dbReference>
<dbReference type="GO" id="GO:0004252">
    <property type="term" value="F:serine-type endopeptidase activity"/>
    <property type="evidence" value="ECO:0007669"/>
    <property type="project" value="InterPro"/>
</dbReference>
<dbReference type="Pfam" id="PF01839">
    <property type="entry name" value="FG-GAP"/>
    <property type="match status" value="6"/>
</dbReference>
<evidence type="ECO:0000256" key="5">
    <source>
        <dbReference type="SAM" id="SignalP"/>
    </source>
</evidence>
<dbReference type="PRINTS" id="PR01185">
    <property type="entry name" value="INTEGRINA"/>
</dbReference>
<sequence>MRTTMPTSGGRLTAACAAAATAAALLGAPAHAAGGAAGGDAFGFAVRLQAGTPGADGARNCTGALIGPRVVLTAQQCVAGVTATLTAVAGGRTVRVADVRQNAAPGLALVALASPVTAPTARLATRAAATGERLTAAGLGRTRTTWIPDAPHTVGLDVTAARDGGVDLTPATEGSGLCRGDAGAPIVRSAGDDRYEIVAVATTAATEGCLGSTDTTGAVQAAPVAGFRWAAPGADAYDQLTLTPVDAGRAPTAGAGFGSAVATADFNGDGHLDIAVGAPNAPSAAGAASGTVTVFNGGKNGPSTGRVLSQTEFNAADEAGDRFGAALAVGDFNNDKRADLAVGTPGEVVGTTKAGSIAIFHGSANGLEKARGIDQNDIGRTDGANDEFGAALAAGDFNGDGRADLAVGAPGRRLGGLASGEVVILKGTGTALAAGWTINQTEMGGGDEAGDRFGAALAAGNVVGNKSGAGVYADLVIGVPNEAPAADPSAGCIFVMPGDADGKGAGFGRNQSGNGGVNEAGDRFGAAVAVGDFNKDGWGDVVAGVPGEAPGDLPRSGAMTVFPGGQTTTGKAFTAEPRQFENLGNNAGDEFGSAFATGDVNADGYADLLAGMPGHANGFGALTVFHGGAVTTARPHALTPYTWFGQDDLWGTPEAGDRFTAALALGDLNKDGRADAVVGTPGEAFPGEPAAGAVTTLSVLQVRLSS</sequence>
<dbReference type="InterPro" id="IPR013517">
    <property type="entry name" value="FG-GAP"/>
</dbReference>
<dbReference type="Gene3D" id="2.130.10.130">
    <property type="entry name" value="Integrin alpha, N-terminal"/>
    <property type="match status" value="3"/>
</dbReference>
<evidence type="ECO:0000256" key="2">
    <source>
        <dbReference type="ARBA" id="ARBA00022737"/>
    </source>
</evidence>
<feature type="domain" description="Peptidase S1" evidence="6">
    <location>
        <begin position="32"/>
        <end position="209"/>
    </location>
</feature>
<evidence type="ECO:0000259" key="6">
    <source>
        <dbReference type="PROSITE" id="PS50240"/>
    </source>
</evidence>
<keyword evidence="2" id="KW-0677">Repeat</keyword>
<keyword evidence="3" id="KW-0378">Hydrolase</keyword>
<dbReference type="SUPFAM" id="SSF50494">
    <property type="entry name" value="Trypsin-like serine proteases"/>
    <property type="match status" value="1"/>
</dbReference>
<dbReference type="PROSITE" id="PS51470">
    <property type="entry name" value="FG_GAP"/>
    <property type="match status" value="6"/>
</dbReference>
<dbReference type="InterPro" id="IPR028994">
    <property type="entry name" value="Integrin_alpha_N"/>
</dbReference>
<dbReference type="Gene3D" id="2.40.10.10">
    <property type="entry name" value="Trypsin-like serine proteases"/>
    <property type="match status" value="1"/>
</dbReference>
<dbReference type="InterPro" id="IPR009003">
    <property type="entry name" value="Peptidase_S1_PA"/>
</dbReference>
<evidence type="ECO:0000256" key="4">
    <source>
        <dbReference type="ARBA" id="ARBA00023180"/>
    </source>
</evidence>
<name>A0A8J3Y6T2_9ACTN</name>
<evidence type="ECO:0000313" key="8">
    <source>
        <dbReference type="Proteomes" id="UP000652013"/>
    </source>
</evidence>
<proteinExistence type="predicted"/>
<protein>
    <submittedName>
        <fullName evidence="7">Esterase</fullName>
    </submittedName>
</protein>
<dbReference type="PROSITE" id="PS50240">
    <property type="entry name" value="TRYPSIN_DOM"/>
    <property type="match status" value="1"/>
</dbReference>
<gene>
    <name evidence="7" type="ORF">Sya03_17170</name>
</gene>
<dbReference type="RefSeq" id="WP_203937679.1">
    <property type="nucleotide sequence ID" value="NZ_BAAAGJ010000012.1"/>
</dbReference>
<comment type="caution">
    <text evidence="7">The sequence shown here is derived from an EMBL/GenBank/DDBJ whole genome shotgun (WGS) entry which is preliminary data.</text>
</comment>
<dbReference type="InterPro" id="IPR043504">
    <property type="entry name" value="Peptidase_S1_PA_chymotrypsin"/>
</dbReference>
<evidence type="ECO:0000313" key="7">
    <source>
        <dbReference type="EMBL" id="GIJ02365.1"/>
    </source>
</evidence>
<dbReference type="GO" id="GO:0007155">
    <property type="term" value="P:cell adhesion"/>
    <property type="evidence" value="ECO:0007669"/>
    <property type="project" value="InterPro"/>
</dbReference>
<dbReference type="EMBL" id="BOOY01000009">
    <property type="protein sequence ID" value="GIJ02365.1"/>
    <property type="molecule type" value="Genomic_DNA"/>
</dbReference>
<reference evidence="7" key="1">
    <citation type="submission" date="2021-01" db="EMBL/GenBank/DDBJ databases">
        <title>Whole genome shotgun sequence of Spirilliplanes yamanashiensis NBRC 15828.</title>
        <authorList>
            <person name="Komaki H."/>
            <person name="Tamura T."/>
        </authorList>
    </citation>
    <scope>NUCLEOTIDE SEQUENCE</scope>
    <source>
        <strain evidence="7">NBRC 15828</strain>
    </source>
</reference>
<dbReference type="InterPro" id="IPR000413">
    <property type="entry name" value="Integrin_alpha"/>
</dbReference>
<keyword evidence="8" id="KW-1185">Reference proteome</keyword>
<dbReference type="InterPro" id="IPR013519">
    <property type="entry name" value="Int_alpha_beta-p"/>
</dbReference>
<dbReference type="Proteomes" id="UP000652013">
    <property type="component" value="Unassembled WGS sequence"/>
</dbReference>
<organism evidence="7 8">
    <name type="scientific">Spirilliplanes yamanashiensis</name>
    <dbReference type="NCBI Taxonomy" id="42233"/>
    <lineage>
        <taxon>Bacteria</taxon>
        <taxon>Bacillati</taxon>
        <taxon>Actinomycetota</taxon>
        <taxon>Actinomycetes</taxon>
        <taxon>Micromonosporales</taxon>
        <taxon>Micromonosporaceae</taxon>
        <taxon>Spirilliplanes</taxon>
    </lineage>
</organism>
<accession>A0A8J3Y6T2</accession>
<evidence type="ECO:0000256" key="3">
    <source>
        <dbReference type="ARBA" id="ARBA00022801"/>
    </source>
</evidence>
<keyword evidence="1 5" id="KW-0732">Signal</keyword>
<dbReference type="GO" id="GO:0008305">
    <property type="term" value="C:integrin complex"/>
    <property type="evidence" value="ECO:0007669"/>
    <property type="project" value="InterPro"/>
</dbReference>